<evidence type="ECO:0000256" key="1">
    <source>
        <dbReference type="ARBA" id="ARBA00018672"/>
    </source>
</evidence>
<dbReference type="eggNOG" id="COG2207">
    <property type="taxonomic scope" value="Bacteria"/>
</dbReference>
<dbReference type="GO" id="GO:0043565">
    <property type="term" value="F:sequence-specific DNA binding"/>
    <property type="evidence" value="ECO:0007669"/>
    <property type="project" value="InterPro"/>
</dbReference>
<dbReference type="Pfam" id="PF12833">
    <property type="entry name" value="HTH_18"/>
    <property type="match status" value="1"/>
</dbReference>
<dbReference type="EMBL" id="JJMM01000026">
    <property type="protein sequence ID" value="KDR94218.1"/>
    <property type="molecule type" value="Genomic_DNA"/>
</dbReference>
<dbReference type="eggNOG" id="COG4753">
    <property type="taxonomic scope" value="Bacteria"/>
</dbReference>
<evidence type="ECO:0000259" key="7">
    <source>
        <dbReference type="PROSITE" id="PS01124"/>
    </source>
</evidence>
<dbReference type="PROSITE" id="PS01124">
    <property type="entry name" value="HTH_ARAC_FAMILY_2"/>
    <property type="match status" value="1"/>
</dbReference>
<evidence type="ECO:0000256" key="3">
    <source>
        <dbReference type="ARBA" id="ARBA00023125"/>
    </source>
</evidence>
<keyword evidence="3" id="KW-0238">DNA-binding</keyword>
<dbReference type="InterPro" id="IPR001789">
    <property type="entry name" value="Sig_transdc_resp-reg_receiver"/>
</dbReference>
<dbReference type="InterPro" id="IPR018060">
    <property type="entry name" value="HTH_AraC"/>
</dbReference>
<evidence type="ECO:0000256" key="6">
    <source>
        <dbReference type="PROSITE-ProRule" id="PRU00169"/>
    </source>
</evidence>
<accession>A0A069RBS9</accession>
<dbReference type="SUPFAM" id="SSF46689">
    <property type="entry name" value="Homeodomain-like"/>
    <property type="match status" value="1"/>
</dbReference>
<sequence>MKKALIADDEKLCAEIIEHLIQKCELPIEIIGKAYSGDSALNMILEMRPDIVFMDVRMPVMSGLEVIKKAQAEEKNNTEFIVVTAYNYFEYAQTALRLGAKDIILKPVDHEKFTEAVKRVIGYKYTPNQLMNEMADYIDKNYAKELTLNGFSEEFYLSPAHITRLFKKYMGLSFIAYLNSIRIKRSQRLLLDSEHSINAISEMVGYQNSNYFYRKFKEFTGVTPGEYKVKKDVF</sequence>
<dbReference type="Proteomes" id="UP000027946">
    <property type="component" value="Unassembled WGS sequence"/>
</dbReference>
<dbReference type="SMART" id="SM00448">
    <property type="entry name" value="REC"/>
    <property type="match status" value="1"/>
</dbReference>
<evidence type="ECO:0000256" key="5">
    <source>
        <dbReference type="ARBA" id="ARBA00024867"/>
    </source>
</evidence>
<organism evidence="9 10">
    <name type="scientific">Peptoclostridium litorale DSM 5388</name>
    <dbReference type="NCBI Taxonomy" id="1121324"/>
    <lineage>
        <taxon>Bacteria</taxon>
        <taxon>Bacillati</taxon>
        <taxon>Bacillota</taxon>
        <taxon>Clostridia</taxon>
        <taxon>Peptostreptococcales</taxon>
        <taxon>Peptoclostridiaceae</taxon>
        <taxon>Peptoclostridium</taxon>
    </lineage>
</organism>
<dbReference type="PROSITE" id="PS00041">
    <property type="entry name" value="HTH_ARAC_FAMILY_1"/>
    <property type="match status" value="1"/>
</dbReference>
<dbReference type="InterPro" id="IPR018062">
    <property type="entry name" value="HTH_AraC-typ_CS"/>
</dbReference>
<dbReference type="PANTHER" id="PTHR43280">
    <property type="entry name" value="ARAC-FAMILY TRANSCRIPTIONAL REGULATOR"/>
    <property type="match status" value="1"/>
</dbReference>
<dbReference type="GO" id="GO:0000160">
    <property type="term" value="P:phosphorelay signal transduction system"/>
    <property type="evidence" value="ECO:0007669"/>
    <property type="project" value="InterPro"/>
</dbReference>
<name>A0A069RBS9_PEPLI</name>
<dbReference type="PROSITE" id="PS50110">
    <property type="entry name" value="RESPONSE_REGULATORY"/>
    <property type="match status" value="1"/>
</dbReference>
<dbReference type="PRINTS" id="PR00032">
    <property type="entry name" value="HTHARAC"/>
</dbReference>
<keyword evidence="10" id="KW-1185">Reference proteome</keyword>
<dbReference type="InterPro" id="IPR020449">
    <property type="entry name" value="Tscrpt_reg_AraC-type_HTH"/>
</dbReference>
<dbReference type="InterPro" id="IPR009057">
    <property type="entry name" value="Homeodomain-like_sf"/>
</dbReference>
<evidence type="ECO:0000256" key="4">
    <source>
        <dbReference type="ARBA" id="ARBA00023163"/>
    </source>
</evidence>
<dbReference type="SMART" id="SM00342">
    <property type="entry name" value="HTH_ARAC"/>
    <property type="match status" value="1"/>
</dbReference>
<evidence type="ECO:0000259" key="8">
    <source>
        <dbReference type="PROSITE" id="PS50110"/>
    </source>
</evidence>
<dbReference type="GO" id="GO:0003700">
    <property type="term" value="F:DNA-binding transcription factor activity"/>
    <property type="evidence" value="ECO:0007669"/>
    <property type="project" value="InterPro"/>
</dbReference>
<evidence type="ECO:0000313" key="10">
    <source>
        <dbReference type="Proteomes" id="UP000027946"/>
    </source>
</evidence>
<feature type="domain" description="Response regulatory" evidence="8">
    <location>
        <begin position="3"/>
        <end position="121"/>
    </location>
</feature>
<keyword evidence="6" id="KW-0597">Phosphoprotein</keyword>
<dbReference type="STRING" id="1121324.CLIT_23c04910"/>
<dbReference type="Gene3D" id="1.10.10.60">
    <property type="entry name" value="Homeodomain-like"/>
    <property type="match status" value="2"/>
</dbReference>
<dbReference type="InterPro" id="IPR011006">
    <property type="entry name" value="CheY-like_superfamily"/>
</dbReference>
<evidence type="ECO:0000313" key="9">
    <source>
        <dbReference type="EMBL" id="KDR94218.1"/>
    </source>
</evidence>
<protein>
    <recommendedName>
        <fullName evidence="1">Stage 0 sporulation protein A homolog</fullName>
    </recommendedName>
</protein>
<feature type="domain" description="HTH araC/xylS-type" evidence="7">
    <location>
        <begin position="132"/>
        <end position="230"/>
    </location>
</feature>
<reference evidence="9 10" key="1">
    <citation type="submission" date="2014-03" db="EMBL/GenBank/DDBJ databases">
        <title>Genome sequence of Clostridium litorale W6, DSM 5388.</title>
        <authorList>
            <person name="Poehlein A."/>
            <person name="Jagirdar A."/>
            <person name="Khonsari B."/>
            <person name="Chibani C.M."/>
            <person name="Gutierrez Gutierrez D.A."/>
            <person name="Davydova E."/>
            <person name="Alghaithi H.S."/>
            <person name="Nair K.P."/>
            <person name="Dhamotharan K."/>
            <person name="Chandran L."/>
            <person name="G W."/>
            <person name="Daniel R."/>
        </authorList>
    </citation>
    <scope>NUCLEOTIDE SEQUENCE [LARGE SCALE GENOMIC DNA]</scope>
    <source>
        <strain evidence="9 10">W6</strain>
    </source>
</reference>
<dbReference type="PANTHER" id="PTHR43280:SF28">
    <property type="entry name" value="HTH-TYPE TRANSCRIPTIONAL ACTIVATOR RHAS"/>
    <property type="match status" value="1"/>
</dbReference>
<feature type="modified residue" description="4-aspartylphosphate" evidence="6">
    <location>
        <position position="55"/>
    </location>
</feature>
<comment type="function">
    <text evidence="5">May play the central regulatory role in sporulation. It may be an element of the effector pathway responsible for the activation of sporulation genes in response to nutritional stress. Spo0A may act in concert with spo0H (a sigma factor) to control the expression of some genes that are critical to the sporulation process.</text>
</comment>
<dbReference type="AlphaFoldDB" id="A0A069RBS9"/>
<dbReference type="OrthoDB" id="324626at2"/>
<dbReference type="CDD" id="cd17536">
    <property type="entry name" value="REC_YesN-like"/>
    <property type="match status" value="1"/>
</dbReference>
<evidence type="ECO:0000256" key="2">
    <source>
        <dbReference type="ARBA" id="ARBA00023015"/>
    </source>
</evidence>
<keyword evidence="2" id="KW-0805">Transcription regulation</keyword>
<dbReference type="Gene3D" id="3.40.50.2300">
    <property type="match status" value="1"/>
</dbReference>
<keyword evidence="4" id="KW-0804">Transcription</keyword>
<dbReference type="RefSeq" id="WP_038268227.1">
    <property type="nucleotide sequence ID" value="NZ_FSRH01000003.1"/>
</dbReference>
<proteinExistence type="predicted"/>
<gene>
    <name evidence="9" type="ORF">CLIT_23c04910</name>
</gene>
<dbReference type="Pfam" id="PF00072">
    <property type="entry name" value="Response_reg"/>
    <property type="match status" value="1"/>
</dbReference>
<dbReference type="SUPFAM" id="SSF52172">
    <property type="entry name" value="CheY-like"/>
    <property type="match status" value="1"/>
</dbReference>
<comment type="caution">
    <text evidence="9">The sequence shown here is derived from an EMBL/GenBank/DDBJ whole genome shotgun (WGS) entry which is preliminary data.</text>
</comment>